<evidence type="ECO:0000259" key="8">
    <source>
        <dbReference type="Pfam" id="PF16363"/>
    </source>
</evidence>
<protein>
    <recommendedName>
        <fullName evidence="4 7">dTDP-glucose 4,6-dehydratase</fullName>
        <ecNumber evidence="4 7">4.2.1.46</ecNumber>
    </recommendedName>
</protein>
<dbReference type="EMBL" id="SMLM01000001">
    <property type="protein sequence ID" value="TFZ05201.1"/>
    <property type="molecule type" value="Genomic_DNA"/>
</dbReference>
<evidence type="ECO:0000256" key="1">
    <source>
        <dbReference type="ARBA" id="ARBA00001539"/>
    </source>
</evidence>
<evidence type="ECO:0000256" key="7">
    <source>
        <dbReference type="RuleBase" id="RU004473"/>
    </source>
</evidence>
<dbReference type="Pfam" id="PF16363">
    <property type="entry name" value="GDP_Man_Dehyd"/>
    <property type="match status" value="1"/>
</dbReference>
<dbReference type="RefSeq" id="WP_135261282.1">
    <property type="nucleotide sequence ID" value="NZ_SMLM01000001.1"/>
</dbReference>
<accession>A0A4Z0C1T8</accession>
<comment type="caution">
    <text evidence="9">The sequence shown here is derived from an EMBL/GenBank/DDBJ whole genome shotgun (WGS) entry which is preliminary data.</text>
</comment>
<dbReference type="PANTHER" id="PTHR43000">
    <property type="entry name" value="DTDP-D-GLUCOSE 4,6-DEHYDRATASE-RELATED"/>
    <property type="match status" value="1"/>
</dbReference>
<dbReference type="CDD" id="cd05246">
    <property type="entry name" value="dTDP_GD_SDR_e"/>
    <property type="match status" value="1"/>
</dbReference>
<keyword evidence="5" id="KW-0520">NAD</keyword>
<dbReference type="EC" id="4.2.1.46" evidence="4 7"/>
<dbReference type="InterPro" id="IPR036291">
    <property type="entry name" value="NAD(P)-bd_dom_sf"/>
</dbReference>
<proteinExistence type="inferred from homology"/>
<sequence>MILVTGGCGFIGSAFILDWLHQGREPVVNLDLLTYAGHLGNLREVDSQPAYRFVRGDIGDADLVARLLGQHRPRAIVHFAAESHVDRSIAGPEAFIQTNVVGTTRLLQAACEFWKALPESEAEAFRFINVSTDEVFGSLQPGEPAFSERHQYQPNSPYSASKAAADHFARAWHHTFKLPVITTNCSNNYGPRQFPEKLIPLMIHNALAGKPLPVYGDGRQVRDWLHVSDHCSALRAVLEHGKPGETYNIGGRSERTNLEVVHTVCKVLDEARPGCRHADLIQHVPDRRGHDRRYGIDDTKIAGELGWKPSTGFEQGIRDTVHWYLTNPEWVESVTSGAYRRWVEQQYPTIQAA</sequence>
<comment type="similarity">
    <text evidence="3 7">Belongs to the NAD(P)-dependent epimerase/dehydratase family. dTDP-glucose dehydratase subfamily.</text>
</comment>
<dbReference type="NCBIfam" id="TIGR01181">
    <property type="entry name" value="dTDP_gluc_dehyt"/>
    <property type="match status" value="1"/>
</dbReference>
<dbReference type="AlphaFoldDB" id="A0A4Z0C1T8"/>
<keyword evidence="6 7" id="KW-0456">Lyase</keyword>
<evidence type="ECO:0000256" key="6">
    <source>
        <dbReference type="ARBA" id="ARBA00023239"/>
    </source>
</evidence>
<reference evidence="9 10" key="1">
    <citation type="submission" date="2019-03" db="EMBL/GenBank/DDBJ databases">
        <title>Ramlibacter henchirensis DSM 14656, whole genome shotgun sequence.</title>
        <authorList>
            <person name="Zhang X."/>
            <person name="Feng G."/>
            <person name="Zhu H."/>
        </authorList>
    </citation>
    <scope>NUCLEOTIDE SEQUENCE [LARGE SCALE GENOMIC DNA]</scope>
    <source>
        <strain evidence="9 10">DSM 14656</strain>
    </source>
</reference>
<evidence type="ECO:0000313" key="9">
    <source>
        <dbReference type="EMBL" id="TFZ05201.1"/>
    </source>
</evidence>
<evidence type="ECO:0000256" key="2">
    <source>
        <dbReference type="ARBA" id="ARBA00001911"/>
    </source>
</evidence>
<dbReference type="SUPFAM" id="SSF51735">
    <property type="entry name" value="NAD(P)-binding Rossmann-fold domains"/>
    <property type="match status" value="1"/>
</dbReference>
<comment type="catalytic activity">
    <reaction evidence="1 7">
        <text>dTDP-alpha-D-glucose = dTDP-4-dehydro-6-deoxy-alpha-D-glucose + H2O</text>
        <dbReference type="Rhea" id="RHEA:17221"/>
        <dbReference type="ChEBI" id="CHEBI:15377"/>
        <dbReference type="ChEBI" id="CHEBI:57477"/>
        <dbReference type="ChEBI" id="CHEBI:57649"/>
        <dbReference type="EC" id="4.2.1.46"/>
    </reaction>
</comment>
<evidence type="ECO:0000256" key="3">
    <source>
        <dbReference type="ARBA" id="ARBA00008178"/>
    </source>
</evidence>
<gene>
    <name evidence="9" type="primary">rfbB</name>
    <name evidence="9" type="ORF">EZ313_00535</name>
</gene>
<name>A0A4Z0C1T8_9BURK</name>
<evidence type="ECO:0000256" key="5">
    <source>
        <dbReference type="ARBA" id="ARBA00023027"/>
    </source>
</evidence>
<keyword evidence="10" id="KW-1185">Reference proteome</keyword>
<dbReference type="InterPro" id="IPR005888">
    <property type="entry name" value="dTDP_Gluc_deHydtase"/>
</dbReference>
<evidence type="ECO:0000313" key="10">
    <source>
        <dbReference type="Proteomes" id="UP000298180"/>
    </source>
</evidence>
<dbReference type="OrthoDB" id="9803010at2"/>
<dbReference type="Gene3D" id="3.90.25.10">
    <property type="entry name" value="UDP-galactose 4-epimerase, domain 1"/>
    <property type="match status" value="1"/>
</dbReference>
<organism evidence="9 10">
    <name type="scientific">Ramlibacter henchirensis</name>
    <dbReference type="NCBI Taxonomy" id="204072"/>
    <lineage>
        <taxon>Bacteria</taxon>
        <taxon>Pseudomonadati</taxon>
        <taxon>Pseudomonadota</taxon>
        <taxon>Betaproteobacteria</taxon>
        <taxon>Burkholderiales</taxon>
        <taxon>Comamonadaceae</taxon>
        <taxon>Ramlibacter</taxon>
    </lineage>
</organism>
<dbReference type="GO" id="GO:0008460">
    <property type="term" value="F:dTDP-glucose 4,6-dehydratase activity"/>
    <property type="evidence" value="ECO:0007669"/>
    <property type="project" value="UniProtKB-EC"/>
</dbReference>
<dbReference type="GO" id="GO:0009225">
    <property type="term" value="P:nucleotide-sugar metabolic process"/>
    <property type="evidence" value="ECO:0007669"/>
    <property type="project" value="InterPro"/>
</dbReference>
<evidence type="ECO:0000256" key="4">
    <source>
        <dbReference type="ARBA" id="ARBA00011990"/>
    </source>
</evidence>
<comment type="cofactor">
    <cofactor evidence="2 7">
        <name>NAD(+)</name>
        <dbReference type="ChEBI" id="CHEBI:57540"/>
    </cofactor>
</comment>
<dbReference type="InterPro" id="IPR016040">
    <property type="entry name" value="NAD(P)-bd_dom"/>
</dbReference>
<dbReference type="Gene3D" id="3.40.50.720">
    <property type="entry name" value="NAD(P)-binding Rossmann-like Domain"/>
    <property type="match status" value="1"/>
</dbReference>
<feature type="domain" description="NAD(P)-binding" evidence="8">
    <location>
        <begin position="3"/>
        <end position="320"/>
    </location>
</feature>
<dbReference type="Proteomes" id="UP000298180">
    <property type="component" value="Unassembled WGS sequence"/>
</dbReference>